<proteinExistence type="predicted"/>
<name>A0ABP6VTF5_9GAMM</name>
<comment type="caution">
    <text evidence="1">The sequence shown here is derived from an EMBL/GenBank/DDBJ whole genome shotgun (WGS) entry which is preliminary data.</text>
</comment>
<dbReference type="SUPFAM" id="SSF111364">
    <property type="entry name" value="Tsx-like channel"/>
    <property type="match status" value="1"/>
</dbReference>
<protein>
    <recommendedName>
        <fullName evidence="3">Nucleoside-specific outer membrane channel protein Tsx</fullName>
    </recommendedName>
</protein>
<gene>
    <name evidence="1" type="ORF">GCM10022394_18190</name>
</gene>
<reference evidence="2" key="1">
    <citation type="journal article" date="2019" name="Int. J. Syst. Evol. Microbiol.">
        <title>The Global Catalogue of Microorganisms (GCM) 10K type strain sequencing project: providing services to taxonomists for standard genome sequencing and annotation.</title>
        <authorList>
            <consortium name="The Broad Institute Genomics Platform"/>
            <consortium name="The Broad Institute Genome Sequencing Center for Infectious Disease"/>
            <person name="Wu L."/>
            <person name="Ma J."/>
        </authorList>
    </citation>
    <scope>NUCLEOTIDE SEQUENCE [LARGE SCALE GENOMIC DNA]</scope>
    <source>
        <strain evidence="2">JCM 17110</strain>
    </source>
</reference>
<evidence type="ECO:0000313" key="2">
    <source>
        <dbReference type="Proteomes" id="UP001500795"/>
    </source>
</evidence>
<dbReference type="Proteomes" id="UP001500795">
    <property type="component" value="Unassembled WGS sequence"/>
</dbReference>
<keyword evidence="2" id="KW-1185">Reference proteome</keyword>
<dbReference type="InterPro" id="IPR036777">
    <property type="entry name" value="Channel_Tsx-like_sf"/>
</dbReference>
<evidence type="ECO:0000313" key="1">
    <source>
        <dbReference type="EMBL" id="GAA3538860.1"/>
    </source>
</evidence>
<evidence type="ECO:0008006" key="3">
    <source>
        <dbReference type="Google" id="ProtNLM"/>
    </source>
</evidence>
<dbReference type="Gene3D" id="2.40.230.20">
    <property type="entry name" value="Nucleoside-specific channel-forming protein, Tsx-like"/>
    <property type="match status" value="1"/>
</dbReference>
<dbReference type="EMBL" id="BAABCX010000002">
    <property type="protein sequence ID" value="GAA3538860.1"/>
    <property type="molecule type" value="Genomic_DNA"/>
</dbReference>
<organism evidence="1 2">
    <name type="scientific">Zobellella aerophila</name>
    <dbReference type="NCBI Taxonomy" id="870480"/>
    <lineage>
        <taxon>Bacteria</taxon>
        <taxon>Pseudomonadati</taxon>
        <taxon>Pseudomonadota</taxon>
        <taxon>Gammaproteobacteria</taxon>
        <taxon>Aeromonadales</taxon>
        <taxon>Aeromonadaceae</taxon>
        <taxon>Zobellella</taxon>
    </lineage>
</organism>
<accession>A0ABP6VTF5</accession>
<sequence length="278" mass="31015">MKLNKLNSAIVVATVLCTPLEAATWSDTFIGYRYGSEFSEPGNAQDIGKNIVQLSHASGYSLGQNYFNLDVLKSGSEDPANGSSDGATEFYLVYRHQLHLGKVFAKDLGFGPIKEVALTAGFDLNTKNSAFAPRKRFLAVGPTLKFDVPGFLDLSLYYANESNHCGLAFCTHNDIDFDPYYQINLAWGLPFETAGLPMKFQGFTNYNGKKGTDYFNNETKPEHLLRTSLMLDVGQLMMNKKNTLWAGVGYEYWHNKYGNHGKPGVDTRAPFINAEWHF</sequence>
<dbReference type="RefSeq" id="WP_344957136.1">
    <property type="nucleotide sequence ID" value="NZ_BAABCX010000002.1"/>
</dbReference>